<dbReference type="RefSeq" id="WP_330132083.1">
    <property type="nucleotide sequence ID" value="NZ_JAUTXY010000002.1"/>
</dbReference>
<accession>A0ABU7L5H5</accession>
<gene>
    <name evidence="1" type="ORF">Q7514_04585</name>
</gene>
<comment type="caution">
    <text evidence="1">The sequence shown here is derived from an EMBL/GenBank/DDBJ whole genome shotgun (WGS) entry which is preliminary data.</text>
</comment>
<dbReference type="EMBL" id="JAUTXY010000002">
    <property type="protein sequence ID" value="MEE2056800.1"/>
    <property type="molecule type" value="Genomic_DNA"/>
</dbReference>
<protein>
    <submittedName>
        <fullName evidence="1">Uncharacterized protein</fullName>
    </submittedName>
</protein>
<name>A0ABU7L5H5_9NOCA</name>
<evidence type="ECO:0000313" key="2">
    <source>
        <dbReference type="Proteomes" id="UP001336020"/>
    </source>
</evidence>
<reference evidence="1 2" key="1">
    <citation type="submission" date="2023-07" db="EMBL/GenBank/DDBJ databases">
        <authorList>
            <person name="Girao M."/>
            <person name="Carvalho M.F."/>
        </authorList>
    </citation>
    <scope>NUCLEOTIDE SEQUENCE [LARGE SCALE GENOMIC DNA]</scope>
    <source>
        <strain evidence="1 2">YIM65754</strain>
    </source>
</reference>
<organism evidence="1 2">
    <name type="scientific">Rhodococcus artemisiae</name>
    <dbReference type="NCBI Taxonomy" id="714159"/>
    <lineage>
        <taxon>Bacteria</taxon>
        <taxon>Bacillati</taxon>
        <taxon>Actinomycetota</taxon>
        <taxon>Actinomycetes</taxon>
        <taxon>Mycobacteriales</taxon>
        <taxon>Nocardiaceae</taxon>
        <taxon>Rhodococcus</taxon>
    </lineage>
</organism>
<sequence>MDEEDVGRDILDVVHFTEVSYVCTRSLRILTRRPIPSSYTRSTVVPRIPSGSSAITSVETAVKAMNGTCSATSSRGIKTASACVAQA</sequence>
<proteinExistence type="predicted"/>
<dbReference type="Proteomes" id="UP001336020">
    <property type="component" value="Unassembled WGS sequence"/>
</dbReference>
<evidence type="ECO:0000313" key="1">
    <source>
        <dbReference type="EMBL" id="MEE2056800.1"/>
    </source>
</evidence>
<keyword evidence="2" id="KW-1185">Reference proteome</keyword>